<dbReference type="GO" id="GO:0016020">
    <property type="term" value="C:membrane"/>
    <property type="evidence" value="ECO:0007669"/>
    <property type="project" value="UniProtKB-SubCell"/>
</dbReference>
<reference evidence="7" key="1">
    <citation type="submission" date="2023-07" db="EMBL/GenBank/DDBJ databases">
        <title>Bifidobacterium aquikefiriaerophilum sp. nov. and Bifidobacterium eccum sp. nov., isolated from water kefir.</title>
        <authorList>
            <person name="Breselge S."/>
            <person name="Bellassi P."/>
            <person name="Barcenilla C."/>
            <person name="Alvarez-Ordonez A."/>
            <person name="Morelli L."/>
            <person name="Cotter P.D."/>
        </authorList>
    </citation>
    <scope>NUCLEOTIDE SEQUENCE</scope>
    <source>
        <strain evidence="7">WK041_4_12</strain>
    </source>
</reference>
<evidence type="ECO:0000256" key="5">
    <source>
        <dbReference type="SAM" id="Phobius"/>
    </source>
</evidence>
<comment type="subcellular location">
    <subcellularLocation>
        <location evidence="1">Membrane</location>
        <topology evidence="1">Multi-pass membrane protein</topology>
    </subcellularLocation>
</comment>
<gene>
    <name evidence="7" type="ORF">QN215_02925</name>
</gene>
<evidence type="ECO:0000256" key="4">
    <source>
        <dbReference type="ARBA" id="ARBA00023136"/>
    </source>
</evidence>
<dbReference type="Pfam" id="PF00324">
    <property type="entry name" value="AA_permease"/>
    <property type="match status" value="1"/>
</dbReference>
<sequence length="110" mass="12189">MLSIVQAVDALMMRLPELYCLDNSLLKETINLSALCGFITWFSIALSHLRFRLGYVRQGYDLNKLQFRAPLSTAADASCCDNFRHFGLGAAGGGVPGAGWCREMQNLTVW</sequence>
<keyword evidence="4 5" id="KW-0472">Membrane</keyword>
<evidence type="ECO:0000256" key="2">
    <source>
        <dbReference type="ARBA" id="ARBA00022692"/>
    </source>
</evidence>
<feature type="domain" description="Amino acid permease/ SLC12A" evidence="6">
    <location>
        <begin position="30"/>
        <end position="71"/>
    </location>
</feature>
<accession>A0AB39U8E2</accession>
<organism evidence="7">
    <name type="scientific">Bifidobacterium aquikefiricola</name>
    <dbReference type="NCBI Taxonomy" id="3059038"/>
    <lineage>
        <taxon>Bacteria</taxon>
        <taxon>Bacillati</taxon>
        <taxon>Actinomycetota</taxon>
        <taxon>Actinomycetes</taxon>
        <taxon>Bifidobacteriales</taxon>
        <taxon>Bifidobacteriaceae</taxon>
        <taxon>Bifidobacterium</taxon>
    </lineage>
</organism>
<dbReference type="EMBL" id="CP129674">
    <property type="protein sequence ID" value="XDS45095.1"/>
    <property type="molecule type" value="Genomic_DNA"/>
</dbReference>
<proteinExistence type="predicted"/>
<evidence type="ECO:0000256" key="3">
    <source>
        <dbReference type="ARBA" id="ARBA00022989"/>
    </source>
</evidence>
<dbReference type="RefSeq" id="WP_369344635.1">
    <property type="nucleotide sequence ID" value="NZ_CP129674.1"/>
</dbReference>
<evidence type="ECO:0000259" key="6">
    <source>
        <dbReference type="Pfam" id="PF00324"/>
    </source>
</evidence>
<protein>
    <recommendedName>
        <fullName evidence="6">Amino acid permease/ SLC12A domain-containing protein</fullName>
    </recommendedName>
</protein>
<name>A0AB39U8E2_9BIFI</name>
<keyword evidence="2 5" id="KW-0812">Transmembrane</keyword>
<keyword evidence="3 5" id="KW-1133">Transmembrane helix</keyword>
<dbReference type="InterPro" id="IPR004841">
    <property type="entry name" value="AA-permease/SLC12A_dom"/>
</dbReference>
<evidence type="ECO:0000256" key="1">
    <source>
        <dbReference type="ARBA" id="ARBA00004141"/>
    </source>
</evidence>
<evidence type="ECO:0000313" key="7">
    <source>
        <dbReference type="EMBL" id="XDS45095.1"/>
    </source>
</evidence>
<feature type="transmembrane region" description="Helical" evidence="5">
    <location>
        <begin position="30"/>
        <end position="49"/>
    </location>
</feature>
<dbReference type="AlphaFoldDB" id="A0AB39U8E2"/>
<dbReference type="GO" id="GO:0055085">
    <property type="term" value="P:transmembrane transport"/>
    <property type="evidence" value="ECO:0007669"/>
    <property type="project" value="InterPro"/>
</dbReference>
<dbReference type="KEGG" id="baqk:QN215_02925"/>